<reference evidence="1" key="1">
    <citation type="submission" date="2021-06" db="EMBL/GenBank/DDBJ databases">
        <title>Parelaphostrongylus tenuis whole genome reference sequence.</title>
        <authorList>
            <person name="Garwood T.J."/>
            <person name="Larsen P.A."/>
            <person name="Fountain-Jones N.M."/>
            <person name="Garbe J.R."/>
            <person name="Macchietto M.G."/>
            <person name="Kania S.A."/>
            <person name="Gerhold R.W."/>
            <person name="Richards J.E."/>
            <person name="Wolf T.M."/>
        </authorList>
    </citation>
    <scope>NUCLEOTIDE SEQUENCE</scope>
    <source>
        <strain evidence="1">MNPRO001-30</strain>
        <tissue evidence="1">Meninges</tissue>
    </source>
</reference>
<keyword evidence="2" id="KW-1185">Reference proteome</keyword>
<gene>
    <name evidence="1" type="ORF">KIN20_002951</name>
</gene>
<dbReference type="AlphaFoldDB" id="A0AAD5LWJ4"/>
<accession>A0AAD5LWJ4</accession>
<evidence type="ECO:0000313" key="1">
    <source>
        <dbReference type="EMBL" id="KAJ1347790.1"/>
    </source>
</evidence>
<protein>
    <submittedName>
        <fullName evidence="1">Uncharacterized protein</fullName>
    </submittedName>
</protein>
<name>A0AAD5LWJ4_PARTN</name>
<sequence length="123" mass="14090">MELKESLADMEKCLILNRLAYNSSKADVETWQSKANTLASTFERIIQYQSALFWSSIIYNTSIIESFNAALEALPRSFELDEYHLVYGWDSSVSKAASRLYYSVLALFLHLVVFNKGIDNTLF</sequence>
<organism evidence="1 2">
    <name type="scientific">Parelaphostrongylus tenuis</name>
    <name type="common">Meningeal worm</name>
    <dbReference type="NCBI Taxonomy" id="148309"/>
    <lineage>
        <taxon>Eukaryota</taxon>
        <taxon>Metazoa</taxon>
        <taxon>Ecdysozoa</taxon>
        <taxon>Nematoda</taxon>
        <taxon>Chromadorea</taxon>
        <taxon>Rhabditida</taxon>
        <taxon>Rhabditina</taxon>
        <taxon>Rhabditomorpha</taxon>
        <taxon>Strongyloidea</taxon>
        <taxon>Metastrongylidae</taxon>
        <taxon>Parelaphostrongylus</taxon>
    </lineage>
</organism>
<evidence type="ECO:0000313" key="2">
    <source>
        <dbReference type="Proteomes" id="UP001196413"/>
    </source>
</evidence>
<dbReference type="EMBL" id="JAHQIW010000381">
    <property type="protein sequence ID" value="KAJ1347790.1"/>
    <property type="molecule type" value="Genomic_DNA"/>
</dbReference>
<proteinExistence type="predicted"/>
<comment type="caution">
    <text evidence="1">The sequence shown here is derived from an EMBL/GenBank/DDBJ whole genome shotgun (WGS) entry which is preliminary data.</text>
</comment>
<dbReference type="Proteomes" id="UP001196413">
    <property type="component" value="Unassembled WGS sequence"/>
</dbReference>